<keyword evidence="6 14" id="KW-0808">Transferase</keyword>
<dbReference type="Pfam" id="PF07730">
    <property type="entry name" value="HisKA_3"/>
    <property type="match status" value="1"/>
</dbReference>
<dbReference type="InterPro" id="IPR003660">
    <property type="entry name" value="HAMP_dom"/>
</dbReference>
<evidence type="ECO:0000256" key="15">
    <source>
        <dbReference type="SAM" id="Phobius"/>
    </source>
</evidence>
<keyword evidence="7 15" id="KW-0812">Transmembrane</keyword>
<dbReference type="InterPro" id="IPR036890">
    <property type="entry name" value="HATPase_C_sf"/>
</dbReference>
<dbReference type="Gene3D" id="6.10.340.10">
    <property type="match status" value="1"/>
</dbReference>
<dbReference type="NCBIfam" id="NF008184">
    <property type="entry name" value="PRK10935.1"/>
    <property type="match status" value="1"/>
</dbReference>
<dbReference type="Gene3D" id="1.20.120.960">
    <property type="entry name" value="Histidine kinase NarX, sensor domain"/>
    <property type="match status" value="1"/>
</dbReference>
<proteinExistence type="predicted"/>
<dbReference type="Pfam" id="PF02518">
    <property type="entry name" value="HATPase_c"/>
    <property type="match status" value="1"/>
</dbReference>
<keyword evidence="19" id="KW-1185">Reference proteome</keyword>
<evidence type="ECO:0000256" key="2">
    <source>
        <dbReference type="ARBA" id="ARBA00004429"/>
    </source>
</evidence>
<dbReference type="PANTHER" id="PTHR24421:SF10">
    <property type="entry name" value="NITRATE_NITRITE SENSOR PROTEIN NARQ"/>
    <property type="match status" value="1"/>
</dbReference>
<evidence type="ECO:0000313" key="19">
    <source>
        <dbReference type="Proteomes" id="UP000191820"/>
    </source>
</evidence>
<evidence type="ECO:0000256" key="12">
    <source>
        <dbReference type="ARBA" id="ARBA00023012"/>
    </source>
</evidence>
<dbReference type="EC" id="2.7.13.3" evidence="14"/>
<dbReference type="Gene3D" id="1.20.5.1930">
    <property type="match status" value="1"/>
</dbReference>
<evidence type="ECO:0000256" key="4">
    <source>
        <dbReference type="ARBA" id="ARBA00022519"/>
    </source>
</evidence>
<dbReference type="InterPro" id="IPR050482">
    <property type="entry name" value="Sensor_HK_TwoCompSys"/>
</dbReference>
<dbReference type="InterPro" id="IPR042295">
    <property type="entry name" value="NarX-like_N_sf"/>
</dbReference>
<evidence type="ECO:0000256" key="9">
    <source>
        <dbReference type="ARBA" id="ARBA00022777"/>
    </source>
</evidence>
<evidence type="ECO:0000256" key="11">
    <source>
        <dbReference type="ARBA" id="ARBA00022989"/>
    </source>
</evidence>
<dbReference type="EMBL" id="CP020472">
    <property type="protein sequence ID" value="ARD23681.1"/>
    <property type="molecule type" value="Genomic_DNA"/>
</dbReference>
<evidence type="ECO:0000256" key="13">
    <source>
        <dbReference type="ARBA" id="ARBA00023136"/>
    </source>
</evidence>
<sequence>MTKRGSLTSTILRLMLVLIFISSSLAVYSIINLTFSIGDARAINASGSLRMQSYRLKLFLDRDEKLLNEKISLFEATLHSEALERSLTWYSPDDLSQQYLLVINKWEQMRSHIENNRQDLYSASLKNFVDTIDLLVLEMERFAALKLRILVIGQIIGLFLMLIVATAATRYTRIRMVEPILQLMDVANAISKGNFKVDVPQTEYVELHALGEAFKKTASELDTLYQDLEGQVNDKTIALTRANNELSFLYDNLIRLHADSLDYKSLSSALTHLQQFEDLDYVRLVIEHVDNSVDCIEADNGWIDTNKQEHTADTTQEAQIKPVKYNLQLEDKSLGYIEVISHKPLNNMLFVNFAMMLTRSIVIHNATEERQQLALMEERAVIARELHDSLGQLLSYLKIQVSLLRKQMDPNCITDKVETQLIDINDGVSTAYGQLRELLSTFRLTIKDPNLGQAIEVMLSQLRKQSGIEINLNYQLSPHLLAAKQHIHVLQLTREATINAIKHAKPSKIEIDCFLADSDMIHINIKDDGIGVSHLKERDQHFGIGIMHERATKLHGSVKFDNNPKGGTTVSLVFPPQQEPLNG</sequence>
<keyword evidence="9 14" id="KW-0418">Kinase</keyword>
<dbReference type="Gene3D" id="3.30.565.10">
    <property type="entry name" value="Histidine kinase-like ATPase, C-terminal domain"/>
    <property type="match status" value="1"/>
</dbReference>
<dbReference type="PROSITE" id="PS50885">
    <property type="entry name" value="HAMP"/>
    <property type="match status" value="1"/>
</dbReference>
<dbReference type="InterPro" id="IPR029095">
    <property type="entry name" value="NarX-like_N"/>
</dbReference>
<dbReference type="InterPro" id="IPR011712">
    <property type="entry name" value="Sig_transdc_His_kin_sub3_dim/P"/>
</dbReference>
<name>A0ABN4YK39_9GAMM</name>
<evidence type="ECO:0000256" key="8">
    <source>
        <dbReference type="ARBA" id="ARBA00022741"/>
    </source>
</evidence>
<dbReference type="SMART" id="SM00387">
    <property type="entry name" value="HATPase_c"/>
    <property type="match status" value="1"/>
</dbReference>
<dbReference type="Pfam" id="PF00672">
    <property type="entry name" value="HAMP"/>
    <property type="match status" value="1"/>
</dbReference>
<feature type="transmembrane region" description="Helical" evidence="15">
    <location>
        <begin position="12"/>
        <end position="31"/>
    </location>
</feature>
<feature type="transmembrane region" description="Helical" evidence="15">
    <location>
        <begin position="147"/>
        <end position="168"/>
    </location>
</feature>
<dbReference type="SUPFAM" id="SSF158472">
    <property type="entry name" value="HAMP domain-like"/>
    <property type="match status" value="1"/>
</dbReference>
<feature type="domain" description="HAMP" evidence="17">
    <location>
        <begin position="174"/>
        <end position="226"/>
    </location>
</feature>
<evidence type="ECO:0000256" key="1">
    <source>
        <dbReference type="ARBA" id="ARBA00000085"/>
    </source>
</evidence>
<keyword evidence="10 14" id="KW-0067">ATP-binding</keyword>
<dbReference type="PIRSF" id="PIRSF003167">
    <property type="entry name" value="STHK_NarX/NarQ"/>
    <property type="match status" value="1"/>
</dbReference>
<evidence type="ECO:0000256" key="7">
    <source>
        <dbReference type="ARBA" id="ARBA00022692"/>
    </source>
</evidence>
<dbReference type="CDD" id="cd16917">
    <property type="entry name" value="HATPase_UhpB-NarQ-NarX-like"/>
    <property type="match status" value="1"/>
</dbReference>
<keyword evidence="8 14" id="KW-0547">Nucleotide-binding</keyword>
<dbReference type="SMART" id="SM00304">
    <property type="entry name" value="HAMP"/>
    <property type="match status" value="1"/>
</dbReference>
<evidence type="ECO:0000259" key="17">
    <source>
        <dbReference type="PROSITE" id="PS50885"/>
    </source>
</evidence>
<dbReference type="GO" id="GO:0016301">
    <property type="term" value="F:kinase activity"/>
    <property type="evidence" value="ECO:0007669"/>
    <property type="project" value="UniProtKB-KW"/>
</dbReference>
<evidence type="ECO:0000256" key="6">
    <source>
        <dbReference type="ARBA" id="ARBA00022679"/>
    </source>
</evidence>
<dbReference type="Pfam" id="PF13675">
    <property type="entry name" value="PilJ"/>
    <property type="match status" value="1"/>
</dbReference>
<dbReference type="CDD" id="cd22899">
    <property type="entry name" value="NarQ_sensor"/>
    <property type="match status" value="1"/>
</dbReference>
<dbReference type="RefSeq" id="WP_055025118.1">
    <property type="nucleotide sequence ID" value="NZ_CP020472.1"/>
</dbReference>
<dbReference type="Proteomes" id="UP000191820">
    <property type="component" value="Chromosome"/>
</dbReference>
<dbReference type="SUPFAM" id="SSF55874">
    <property type="entry name" value="ATPase domain of HSP90 chaperone/DNA topoisomerase II/histidine kinase"/>
    <property type="match status" value="1"/>
</dbReference>
<organism evidence="18 19">
    <name type="scientific">Shewanella japonica</name>
    <dbReference type="NCBI Taxonomy" id="93973"/>
    <lineage>
        <taxon>Bacteria</taxon>
        <taxon>Pseudomonadati</taxon>
        <taxon>Pseudomonadota</taxon>
        <taxon>Gammaproteobacteria</taxon>
        <taxon>Alteromonadales</taxon>
        <taxon>Shewanellaceae</taxon>
        <taxon>Shewanella</taxon>
    </lineage>
</organism>
<comment type="subcellular location">
    <subcellularLocation>
        <location evidence="2">Cell inner membrane</location>
        <topology evidence="2">Multi-pass membrane protein</topology>
    </subcellularLocation>
</comment>
<protein>
    <recommendedName>
        <fullName evidence="14">Sensor protein</fullName>
        <ecNumber evidence="14">2.7.13.3</ecNumber>
    </recommendedName>
</protein>
<feature type="domain" description="Histidine kinase" evidence="16">
    <location>
        <begin position="381"/>
        <end position="578"/>
    </location>
</feature>
<keyword evidence="4 14" id="KW-0997">Cell inner membrane</keyword>
<evidence type="ECO:0000256" key="10">
    <source>
        <dbReference type="ARBA" id="ARBA00022840"/>
    </source>
</evidence>
<keyword evidence="5" id="KW-0597">Phosphoprotein</keyword>
<dbReference type="InterPro" id="IPR003594">
    <property type="entry name" value="HATPase_dom"/>
</dbReference>
<evidence type="ECO:0000313" key="18">
    <source>
        <dbReference type="EMBL" id="ARD23681.1"/>
    </source>
</evidence>
<keyword evidence="11 15" id="KW-1133">Transmembrane helix</keyword>
<dbReference type="PANTHER" id="PTHR24421">
    <property type="entry name" value="NITRATE/NITRITE SENSOR PROTEIN NARX-RELATED"/>
    <property type="match status" value="1"/>
</dbReference>
<accession>A0ABN4YK39</accession>
<dbReference type="InterPro" id="IPR016380">
    <property type="entry name" value="Sig_transdc_His_kin_NarX/NarQ"/>
</dbReference>
<dbReference type="PROSITE" id="PS50109">
    <property type="entry name" value="HIS_KIN"/>
    <property type="match status" value="1"/>
</dbReference>
<gene>
    <name evidence="18" type="ORF">SJ2017_3430</name>
</gene>
<evidence type="ECO:0000256" key="5">
    <source>
        <dbReference type="ARBA" id="ARBA00022553"/>
    </source>
</evidence>
<keyword evidence="3 14" id="KW-1003">Cell membrane</keyword>
<keyword evidence="12 14" id="KW-0902">Two-component regulatory system</keyword>
<evidence type="ECO:0000259" key="16">
    <source>
        <dbReference type="PROSITE" id="PS50109"/>
    </source>
</evidence>
<keyword evidence="13 14" id="KW-0472">Membrane</keyword>
<reference evidence="18 19" key="1">
    <citation type="submission" date="2017-03" db="EMBL/GenBank/DDBJ databases">
        <title>Genome sequencing of Shewanella japonica KCTC 22435.</title>
        <authorList>
            <person name="Kim K.M."/>
        </authorList>
    </citation>
    <scope>NUCLEOTIDE SEQUENCE [LARGE SCALE GENOMIC DNA]</scope>
    <source>
        <strain evidence="18 19">KCTC 22435</strain>
    </source>
</reference>
<comment type="catalytic activity">
    <reaction evidence="1 14">
        <text>ATP + protein L-histidine = ADP + protein N-phospho-L-histidine.</text>
        <dbReference type="EC" id="2.7.13.3"/>
    </reaction>
</comment>
<dbReference type="CDD" id="cd06225">
    <property type="entry name" value="HAMP"/>
    <property type="match status" value="1"/>
</dbReference>
<dbReference type="InterPro" id="IPR005467">
    <property type="entry name" value="His_kinase_dom"/>
</dbReference>
<evidence type="ECO:0000256" key="14">
    <source>
        <dbReference type="PIRNR" id="PIRNR003167"/>
    </source>
</evidence>
<evidence type="ECO:0000256" key="3">
    <source>
        <dbReference type="ARBA" id="ARBA00022475"/>
    </source>
</evidence>